<evidence type="ECO:0000256" key="4">
    <source>
        <dbReference type="SAM" id="MobiDB-lite"/>
    </source>
</evidence>
<dbReference type="InterPro" id="IPR006016">
    <property type="entry name" value="UspA"/>
</dbReference>
<accession>L0A589</accession>
<organism evidence="6 7">
    <name type="scientific">Deinococcus peraridilitoris (strain DSM 19664 / LMG 22246 / CIP 109416 / KR-200)</name>
    <dbReference type="NCBI Taxonomy" id="937777"/>
    <lineage>
        <taxon>Bacteria</taxon>
        <taxon>Thermotogati</taxon>
        <taxon>Deinococcota</taxon>
        <taxon>Deinococci</taxon>
        <taxon>Deinococcales</taxon>
        <taxon>Deinococcaceae</taxon>
        <taxon>Deinococcus</taxon>
    </lineage>
</organism>
<dbReference type="OrthoDB" id="5564966at2"/>
<feature type="region of interest" description="Disordered" evidence="4">
    <location>
        <begin position="140"/>
        <end position="170"/>
    </location>
</feature>
<evidence type="ECO:0000313" key="7">
    <source>
        <dbReference type="Proteomes" id="UP000010467"/>
    </source>
</evidence>
<dbReference type="PANTHER" id="PTHR46268:SF27">
    <property type="entry name" value="UNIVERSAL STRESS PROTEIN RV2623"/>
    <property type="match status" value="1"/>
</dbReference>
<keyword evidence="2" id="KW-0547">Nucleotide-binding</keyword>
<dbReference type="RefSeq" id="WP_015237349.1">
    <property type="nucleotide sequence ID" value="NC_019793.1"/>
</dbReference>
<dbReference type="InterPro" id="IPR006015">
    <property type="entry name" value="Universal_stress_UspA"/>
</dbReference>
<dbReference type="HOGENOM" id="CLU_049301_11_2_0"/>
<keyword evidence="7" id="KW-1185">Reference proteome</keyword>
<name>L0A589_DEIPD</name>
<dbReference type="AlphaFoldDB" id="L0A589"/>
<keyword evidence="3" id="KW-0067">ATP-binding</keyword>
<dbReference type="Proteomes" id="UP000010467">
    <property type="component" value="Chromosome"/>
</dbReference>
<dbReference type="CDD" id="cd00293">
    <property type="entry name" value="USP-like"/>
    <property type="match status" value="1"/>
</dbReference>
<dbReference type="STRING" id="937777.Deipe_3626"/>
<sequence>MLQHILVTTDGTALCNSALDQARELALRLDCHLTILHVIPDLEVPVGAADGLPFNYVDECDRHRDACQNIIQSALQRAAGTQADGIVREASGRTIAQVIVEEADALNVDLIVMSTHCRTGISRLLTGSVAETVLHHARQPVLLTHEPSRTTRSKSSRSRQSDSPSPARTS</sequence>
<evidence type="ECO:0000313" key="6">
    <source>
        <dbReference type="EMBL" id="AFZ69053.1"/>
    </source>
</evidence>
<dbReference type="KEGG" id="dpd:Deipe_3626"/>
<dbReference type="Gene3D" id="3.40.50.620">
    <property type="entry name" value="HUPs"/>
    <property type="match status" value="1"/>
</dbReference>
<dbReference type="SUPFAM" id="SSF52402">
    <property type="entry name" value="Adenine nucleotide alpha hydrolases-like"/>
    <property type="match status" value="1"/>
</dbReference>
<reference evidence="7" key="1">
    <citation type="submission" date="2012-03" db="EMBL/GenBank/DDBJ databases">
        <title>Complete sequence of chromosome of Deinococcus peraridilitoris DSM 19664.</title>
        <authorList>
            <person name="Lucas S."/>
            <person name="Copeland A."/>
            <person name="Lapidus A."/>
            <person name="Glavina del Rio T."/>
            <person name="Dalin E."/>
            <person name="Tice H."/>
            <person name="Bruce D."/>
            <person name="Goodwin L."/>
            <person name="Pitluck S."/>
            <person name="Peters L."/>
            <person name="Mikhailova N."/>
            <person name="Lu M."/>
            <person name="Kyrpides N."/>
            <person name="Mavromatis K."/>
            <person name="Ivanova N."/>
            <person name="Brettin T."/>
            <person name="Detter J.C."/>
            <person name="Han C."/>
            <person name="Larimer F."/>
            <person name="Land M."/>
            <person name="Hauser L."/>
            <person name="Markowitz V."/>
            <person name="Cheng J.-F."/>
            <person name="Hugenholtz P."/>
            <person name="Woyke T."/>
            <person name="Wu D."/>
            <person name="Pukall R."/>
            <person name="Steenblock K."/>
            <person name="Brambilla E."/>
            <person name="Klenk H.-P."/>
            <person name="Eisen J.A."/>
        </authorList>
    </citation>
    <scope>NUCLEOTIDE SEQUENCE [LARGE SCALE GENOMIC DNA]</scope>
    <source>
        <strain evidence="7">DSM 19664 / LMG 22246 / CIP 109416 / KR-200</strain>
    </source>
</reference>
<evidence type="ECO:0000256" key="2">
    <source>
        <dbReference type="ARBA" id="ARBA00022741"/>
    </source>
</evidence>
<dbReference type="InterPro" id="IPR014729">
    <property type="entry name" value="Rossmann-like_a/b/a_fold"/>
</dbReference>
<dbReference type="eggNOG" id="COG0589">
    <property type="taxonomic scope" value="Bacteria"/>
</dbReference>
<dbReference type="PATRIC" id="fig|937777.3.peg.3638"/>
<protein>
    <submittedName>
        <fullName evidence="6">Universal stress protein UspA-like protein</fullName>
    </submittedName>
</protein>
<dbReference type="PRINTS" id="PR01438">
    <property type="entry name" value="UNVRSLSTRESS"/>
</dbReference>
<evidence type="ECO:0000256" key="3">
    <source>
        <dbReference type="ARBA" id="ARBA00022840"/>
    </source>
</evidence>
<feature type="domain" description="UspA" evidence="5">
    <location>
        <begin position="1"/>
        <end position="144"/>
    </location>
</feature>
<dbReference type="Pfam" id="PF00582">
    <property type="entry name" value="Usp"/>
    <property type="match status" value="1"/>
</dbReference>
<proteinExistence type="inferred from homology"/>
<dbReference type="GO" id="GO:0005524">
    <property type="term" value="F:ATP binding"/>
    <property type="evidence" value="ECO:0007669"/>
    <property type="project" value="UniProtKB-KW"/>
</dbReference>
<dbReference type="EMBL" id="CP003382">
    <property type="protein sequence ID" value="AFZ69053.1"/>
    <property type="molecule type" value="Genomic_DNA"/>
</dbReference>
<dbReference type="PANTHER" id="PTHR46268">
    <property type="entry name" value="STRESS RESPONSE PROTEIN NHAX"/>
    <property type="match status" value="1"/>
</dbReference>
<evidence type="ECO:0000256" key="1">
    <source>
        <dbReference type="ARBA" id="ARBA00008791"/>
    </source>
</evidence>
<comment type="similarity">
    <text evidence="1">Belongs to the universal stress protein A family.</text>
</comment>
<gene>
    <name evidence="6" type="ordered locus">Deipe_3626</name>
</gene>
<evidence type="ECO:0000259" key="5">
    <source>
        <dbReference type="Pfam" id="PF00582"/>
    </source>
</evidence>
<feature type="compositionally biased region" description="Low complexity" evidence="4">
    <location>
        <begin position="161"/>
        <end position="170"/>
    </location>
</feature>